<proteinExistence type="predicted"/>
<keyword evidence="2" id="KW-1185">Reference proteome</keyword>
<gene>
    <name evidence="1" type="ORF">JK635_01930</name>
</gene>
<sequence>MSDNPILKRKEEESFLDYQIRLFSNKDEYEIDSYQIADLLNAEYGSNYSESKWRKDYAAYVYWKDYIISKNLDDEILDKYEKVRIESEKEKIRKNDQKREYRKLISNQARFEAIKDDIYNAILHIEKKKPLYFDSPTISNFDGKEGLALFSDWHYGMDIDNSINVFNKDIFNKRINKLINKIIEYGTLNNISTLHIANLGDLVGGLIHVSTRVQANEDVIGQIKYVSETLSEILNKLSSIFPMIKFYNVVGNHGRTQANKHDVGMKENFEYLIPWYLEARLRNHSNIEIITEQDGYITTSIFNNEIVFVHGNYDRVDQCVTRLPQVLGYVPDYIIGGHVHHNYEKEYGATTVIVNSSLIGVDDFAMQGRFCAKPSQKFMIFDKEEGLESTYIIKLK</sequence>
<organism evidence="1 2">
    <name type="scientific">Neobacillus paridis</name>
    <dbReference type="NCBI Taxonomy" id="2803862"/>
    <lineage>
        <taxon>Bacteria</taxon>
        <taxon>Bacillati</taxon>
        <taxon>Bacillota</taxon>
        <taxon>Bacilli</taxon>
        <taxon>Bacillales</taxon>
        <taxon>Bacillaceae</taxon>
        <taxon>Neobacillus</taxon>
    </lineage>
</organism>
<evidence type="ECO:0000313" key="2">
    <source>
        <dbReference type="Proteomes" id="UP000623967"/>
    </source>
</evidence>
<dbReference type="RefSeq" id="WP_202651907.1">
    <property type="nucleotide sequence ID" value="NZ_JAESWB010000025.1"/>
</dbReference>
<reference evidence="1 2" key="1">
    <citation type="submission" date="2021-01" db="EMBL/GenBank/DDBJ databases">
        <title>Genome public.</title>
        <authorList>
            <person name="Liu C."/>
            <person name="Sun Q."/>
        </authorList>
    </citation>
    <scope>NUCLEOTIDE SEQUENCE [LARGE SCALE GENOMIC DNA]</scope>
    <source>
        <strain evidence="1 2">YIM B02564</strain>
    </source>
</reference>
<dbReference type="CDD" id="cd00838">
    <property type="entry name" value="MPP_superfamily"/>
    <property type="match status" value="1"/>
</dbReference>
<dbReference type="Proteomes" id="UP000623967">
    <property type="component" value="Unassembled WGS sequence"/>
</dbReference>
<dbReference type="SUPFAM" id="SSF56300">
    <property type="entry name" value="Metallo-dependent phosphatases"/>
    <property type="match status" value="1"/>
</dbReference>
<evidence type="ECO:0000313" key="1">
    <source>
        <dbReference type="EMBL" id="MBL4950998.1"/>
    </source>
</evidence>
<comment type="caution">
    <text evidence="1">The sequence shown here is derived from an EMBL/GenBank/DDBJ whole genome shotgun (WGS) entry which is preliminary data.</text>
</comment>
<accession>A0ABS1TKF2</accession>
<dbReference type="EMBL" id="JAESWB010000025">
    <property type="protein sequence ID" value="MBL4950998.1"/>
    <property type="molecule type" value="Genomic_DNA"/>
</dbReference>
<protein>
    <submittedName>
        <fullName evidence="1">Metallophosphoesterase</fullName>
    </submittedName>
</protein>
<dbReference type="Gene3D" id="3.60.21.10">
    <property type="match status" value="1"/>
</dbReference>
<dbReference type="InterPro" id="IPR029052">
    <property type="entry name" value="Metallo-depent_PP-like"/>
</dbReference>
<name>A0ABS1TKF2_9BACI</name>